<dbReference type="AlphaFoldDB" id="A0A2R6PCI8"/>
<comment type="caution">
    <text evidence="1">The sequence shown here is derived from an EMBL/GenBank/DDBJ whole genome shotgun (WGS) entry which is preliminary data.</text>
</comment>
<dbReference type="InParanoid" id="A0A2R6PCI8"/>
<evidence type="ECO:0000313" key="2">
    <source>
        <dbReference type="Proteomes" id="UP000241394"/>
    </source>
</evidence>
<dbReference type="Gramene" id="PSR89107">
    <property type="protein sequence ID" value="PSR89107"/>
    <property type="gene ID" value="CEY00_Acc29301"/>
</dbReference>
<evidence type="ECO:0000313" key="1">
    <source>
        <dbReference type="EMBL" id="PSR89107.1"/>
    </source>
</evidence>
<reference evidence="1 2" key="1">
    <citation type="submission" date="2017-07" db="EMBL/GenBank/DDBJ databases">
        <title>An improved, manually edited Actinidia chinensis var. chinensis (kiwifruit) genome highlights the challenges associated with draft genomes and gene prediction in plants.</title>
        <authorList>
            <person name="Pilkington S."/>
            <person name="Crowhurst R."/>
            <person name="Hilario E."/>
            <person name="Nardozza S."/>
            <person name="Fraser L."/>
            <person name="Peng Y."/>
            <person name="Gunaseelan K."/>
            <person name="Simpson R."/>
            <person name="Tahir J."/>
            <person name="Deroles S."/>
            <person name="Templeton K."/>
            <person name="Luo Z."/>
            <person name="Davy M."/>
            <person name="Cheng C."/>
            <person name="Mcneilage M."/>
            <person name="Scaglione D."/>
            <person name="Liu Y."/>
            <person name="Zhang Q."/>
            <person name="Datson P."/>
            <person name="De Silva N."/>
            <person name="Gardiner S."/>
            <person name="Bassett H."/>
            <person name="Chagne D."/>
            <person name="Mccallum J."/>
            <person name="Dzierzon H."/>
            <person name="Deng C."/>
            <person name="Wang Y.-Y."/>
            <person name="Barron N."/>
            <person name="Manako K."/>
            <person name="Bowen J."/>
            <person name="Foster T."/>
            <person name="Erridge Z."/>
            <person name="Tiffin H."/>
            <person name="Waite C."/>
            <person name="Davies K."/>
            <person name="Grierson E."/>
            <person name="Laing W."/>
            <person name="Kirk R."/>
            <person name="Chen X."/>
            <person name="Wood M."/>
            <person name="Montefiori M."/>
            <person name="Brummell D."/>
            <person name="Schwinn K."/>
            <person name="Catanach A."/>
            <person name="Fullerton C."/>
            <person name="Li D."/>
            <person name="Meiyalaghan S."/>
            <person name="Nieuwenhuizen N."/>
            <person name="Read N."/>
            <person name="Prakash R."/>
            <person name="Hunter D."/>
            <person name="Zhang H."/>
            <person name="Mckenzie M."/>
            <person name="Knabel M."/>
            <person name="Harris A."/>
            <person name="Allan A."/>
            <person name="Chen A."/>
            <person name="Janssen B."/>
            <person name="Plunkett B."/>
            <person name="Dwamena C."/>
            <person name="Voogd C."/>
            <person name="Leif D."/>
            <person name="Lafferty D."/>
            <person name="Souleyre E."/>
            <person name="Varkonyi-Gasic E."/>
            <person name="Gambi F."/>
            <person name="Hanley J."/>
            <person name="Yao J.-L."/>
            <person name="Cheung J."/>
            <person name="David K."/>
            <person name="Warren B."/>
            <person name="Marsh K."/>
            <person name="Snowden K."/>
            <person name="Lin-Wang K."/>
            <person name="Brian L."/>
            <person name="Martinez-Sanchez M."/>
            <person name="Wang M."/>
            <person name="Ileperuma N."/>
            <person name="Macnee N."/>
            <person name="Campin R."/>
            <person name="Mcatee P."/>
            <person name="Drummond R."/>
            <person name="Espley R."/>
            <person name="Ireland H."/>
            <person name="Wu R."/>
            <person name="Atkinson R."/>
            <person name="Karunairetnam S."/>
            <person name="Bulley S."/>
            <person name="Chunkath S."/>
            <person name="Hanley Z."/>
            <person name="Storey R."/>
            <person name="Thrimawithana A."/>
            <person name="Thomson S."/>
            <person name="David C."/>
            <person name="Testolin R."/>
        </authorList>
    </citation>
    <scope>NUCLEOTIDE SEQUENCE [LARGE SCALE GENOMIC DNA]</scope>
    <source>
        <strain evidence="2">cv. Red5</strain>
        <tissue evidence="1">Young leaf</tissue>
    </source>
</reference>
<gene>
    <name evidence="1" type="ORF">CEY00_Acc29301</name>
</gene>
<proteinExistence type="predicted"/>
<dbReference type="Proteomes" id="UP000241394">
    <property type="component" value="Chromosome LG26"/>
</dbReference>
<organism evidence="1 2">
    <name type="scientific">Actinidia chinensis var. chinensis</name>
    <name type="common">Chinese soft-hair kiwi</name>
    <dbReference type="NCBI Taxonomy" id="1590841"/>
    <lineage>
        <taxon>Eukaryota</taxon>
        <taxon>Viridiplantae</taxon>
        <taxon>Streptophyta</taxon>
        <taxon>Embryophyta</taxon>
        <taxon>Tracheophyta</taxon>
        <taxon>Spermatophyta</taxon>
        <taxon>Magnoliopsida</taxon>
        <taxon>eudicotyledons</taxon>
        <taxon>Gunneridae</taxon>
        <taxon>Pentapetalae</taxon>
        <taxon>asterids</taxon>
        <taxon>Ericales</taxon>
        <taxon>Actinidiaceae</taxon>
        <taxon>Actinidia</taxon>
    </lineage>
</organism>
<reference evidence="2" key="2">
    <citation type="journal article" date="2018" name="BMC Genomics">
        <title>A manually annotated Actinidia chinensis var. chinensis (kiwifruit) genome highlights the challenges associated with draft genomes and gene prediction in plants.</title>
        <authorList>
            <person name="Pilkington S.M."/>
            <person name="Crowhurst R."/>
            <person name="Hilario E."/>
            <person name="Nardozza S."/>
            <person name="Fraser L."/>
            <person name="Peng Y."/>
            <person name="Gunaseelan K."/>
            <person name="Simpson R."/>
            <person name="Tahir J."/>
            <person name="Deroles S.C."/>
            <person name="Templeton K."/>
            <person name="Luo Z."/>
            <person name="Davy M."/>
            <person name="Cheng C."/>
            <person name="McNeilage M."/>
            <person name="Scaglione D."/>
            <person name="Liu Y."/>
            <person name="Zhang Q."/>
            <person name="Datson P."/>
            <person name="De Silva N."/>
            <person name="Gardiner S.E."/>
            <person name="Bassett H."/>
            <person name="Chagne D."/>
            <person name="McCallum J."/>
            <person name="Dzierzon H."/>
            <person name="Deng C."/>
            <person name="Wang Y.Y."/>
            <person name="Barron L."/>
            <person name="Manako K."/>
            <person name="Bowen J."/>
            <person name="Foster T.M."/>
            <person name="Erridge Z.A."/>
            <person name="Tiffin H."/>
            <person name="Waite C.N."/>
            <person name="Davies K.M."/>
            <person name="Grierson E.P."/>
            <person name="Laing W.A."/>
            <person name="Kirk R."/>
            <person name="Chen X."/>
            <person name="Wood M."/>
            <person name="Montefiori M."/>
            <person name="Brummell D.A."/>
            <person name="Schwinn K.E."/>
            <person name="Catanach A."/>
            <person name="Fullerton C."/>
            <person name="Li D."/>
            <person name="Meiyalaghan S."/>
            <person name="Nieuwenhuizen N."/>
            <person name="Read N."/>
            <person name="Prakash R."/>
            <person name="Hunter D."/>
            <person name="Zhang H."/>
            <person name="McKenzie M."/>
            <person name="Knabel M."/>
            <person name="Harris A."/>
            <person name="Allan A.C."/>
            <person name="Gleave A."/>
            <person name="Chen A."/>
            <person name="Janssen B.J."/>
            <person name="Plunkett B."/>
            <person name="Ampomah-Dwamena C."/>
            <person name="Voogd C."/>
            <person name="Leif D."/>
            <person name="Lafferty D."/>
            <person name="Souleyre E.J.F."/>
            <person name="Varkonyi-Gasic E."/>
            <person name="Gambi F."/>
            <person name="Hanley J."/>
            <person name="Yao J.L."/>
            <person name="Cheung J."/>
            <person name="David K.M."/>
            <person name="Warren B."/>
            <person name="Marsh K."/>
            <person name="Snowden K.C."/>
            <person name="Lin-Wang K."/>
            <person name="Brian L."/>
            <person name="Martinez-Sanchez M."/>
            <person name="Wang M."/>
            <person name="Ileperuma N."/>
            <person name="Macnee N."/>
            <person name="Campin R."/>
            <person name="McAtee P."/>
            <person name="Drummond R.S.M."/>
            <person name="Espley R.V."/>
            <person name="Ireland H.S."/>
            <person name="Wu R."/>
            <person name="Atkinson R.G."/>
            <person name="Karunairetnam S."/>
            <person name="Bulley S."/>
            <person name="Chunkath S."/>
            <person name="Hanley Z."/>
            <person name="Storey R."/>
            <person name="Thrimawithana A.H."/>
            <person name="Thomson S."/>
            <person name="David C."/>
            <person name="Testolin R."/>
            <person name="Huang H."/>
            <person name="Hellens R.P."/>
            <person name="Schaffer R.J."/>
        </authorList>
    </citation>
    <scope>NUCLEOTIDE SEQUENCE [LARGE SCALE GENOMIC DNA]</scope>
    <source>
        <strain evidence="2">cv. Red5</strain>
    </source>
</reference>
<protein>
    <submittedName>
        <fullName evidence="1">Testis-and ovary-specific PAZ domain-containing protein</fullName>
    </submittedName>
</protein>
<keyword evidence="2" id="KW-1185">Reference proteome</keyword>
<name>A0A2R6PCI8_ACTCC</name>
<dbReference type="EMBL" id="NKQK01000026">
    <property type="protein sequence ID" value="PSR89107.1"/>
    <property type="molecule type" value="Genomic_DNA"/>
</dbReference>
<dbReference type="OrthoDB" id="5319261at2759"/>
<accession>A0A2R6PCI8</accession>
<sequence length="100" mass="11816">MLDSVQSQSFVIDLWRLSGNEIGGNLSFCLQDTYDTYVTWSEGLWCVFVCQLKQESSLLQIGLWVEQHRARLHELLQYFPKKNEYSNIKYRNKHQCPIIS</sequence>